<evidence type="ECO:0000256" key="10">
    <source>
        <dbReference type="PIRSR" id="PIRSR605002-2"/>
    </source>
</evidence>
<feature type="domain" description="HAM1-like N-terminal" evidence="13">
    <location>
        <begin position="4"/>
        <end position="160"/>
    </location>
</feature>
<comment type="cofactor">
    <cofactor evidence="11">
        <name>Mg(2+)</name>
        <dbReference type="ChEBI" id="CHEBI:18420"/>
    </cofactor>
</comment>
<protein>
    <recommendedName>
        <fullName evidence="5">phosphomannomutase</fullName>
        <ecNumber evidence="5">5.4.2.8</ecNumber>
    </recommendedName>
</protein>
<dbReference type="Proteomes" id="UP000242875">
    <property type="component" value="Unassembled WGS sequence"/>
</dbReference>
<feature type="binding site" evidence="10">
    <location>
        <position position="1326"/>
    </location>
    <ligand>
        <name>alpha-D-mannose 1-phosphate</name>
        <dbReference type="ChEBI" id="CHEBI:58409"/>
    </ligand>
</feature>
<feature type="binding site" evidence="11">
    <location>
        <position position="1356"/>
    </location>
    <ligand>
        <name>Mg(2+)</name>
        <dbReference type="ChEBI" id="CHEBI:18420"/>
        <label>1</label>
    </ligand>
</feature>
<sequence>MSSNTNQDHFDINREAALQRKAKIEALAQGQIPTTEQLTEGIENMKTSDSLAEAQSQMSPQGQKVVSDAQKLMDTTERILQEKNANDELQSAIYHGVQAGKGHAQAAKDNFDPSDLDSADAQDLAQEAARRAWNVARLTLQSSEFRKLIGDITGILTDAIHASVTGKDEHKAAVGQNIGNDEEVTPREGLNRAGQTARGRTADVYQQATAGAAPIVQGYSAGELSHKEAAQQLVDKATASVKAGVQGITLTDEQQDGLVERIKKILLQAHGSQEYQSALDDFGAIISELINRGQTFTSQMNNAAQQAGTTHQTDLDKAQINAKTLVEKFANGKSLDPLAKDIEAFGRDMRNDPEFRKYINTVGDFLHRSLRDTQFLEQADWRAHARDLVKTGRVFLNERYADQTEQLLDDLDQYKQAFKEDALTNELRADLERLTNSLFMDENGHPTFKFDLLKDFVRVLPIIAARLEYLPIPKIEHSDDEYDVVIDNLVLRCSNIIPRYMRIHTDTEFNMAPPVTHGDKVQDATSISSAGVDMRNRVKLDVSHIRADARDIAFHIRKKSGLIKASDVGLVDIVLPNKGFSLHLEAREARANDKENLFKVDKAQTKINDIKIKPHDTKHDTLYKVLLPLIKKPIVRMIEKQIDQKLLELTYTIDKQIGKAADQAKQLRNQAQAQVDQSTEGQATNAVNRAQQETDPNKWKPMQGSLHSTNNPDLMQPAGQRPGDRAIAGADDNEPWASKQTLASLTATALMASLNDINIKAIRSTRTIKYQSVPYIKKIPESDGEEGFFFHHFPLRFGIQWSSKAISLNSTGFLYLTNKRLVLLPETATHEFTSFGIRLNQVVSFKTRFSATPSVVELVACTWEQDKYAISLTFHHDEIARAEVFKDYLKMIMETEQGLRRSAAQGPRPQGLAEATVLAYEMPPDYRSIGSDASLADTLDHTSNLQEYRTARNAAIWTTLRESDRPPAYSALLSTSRFSLPLSLSSSLAHLLHTNGGASCPDRLRERKADPLVALQAACLGYILMTLLDCEYQLTCLLCLCSSFAPLFSLSLSLSLSLSPSLPESIACSPRCLALFDAYDFVMLFHPLFTSTPISPHTVIPSLSSTHPDTLVLFDVDGTLTPARQVSCKTRHGPIVTKMAQRVGHLIMHADERDALSDGQVTPEMLELLADLRKKVVIGFVGGSDFAKQKEQLGENAVDIFDYCFSENGLTAFKLGQTLASASFIGWIGEEKYQQLVNYILRYIADLDIPRKRQVSVQISRKQGTFVEFRNGMINVSPIGRNCSHPERNEFEKYDLARGIRAKFVEDLKAQFSHLDLTYSIGGQISFDVFPTGWDKTYCLRHVKDEGFKTIHFFGDKTYKGGNDYEIYTHPDVVGHSVTSPDDTMAELKKLFF</sequence>
<evidence type="ECO:0000313" key="15">
    <source>
        <dbReference type="Proteomes" id="UP000242875"/>
    </source>
</evidence>
<feature type="binding site" evidence="11">
    <location>
        <position position="1368"/>
    </location>
    <ligand>
        <name>Mg(2+)</name>
        <dbReference type="ChEBI" id="CHEBI:18420"/>
        <label>1</label>
    </ligand>
</feature>
<feature type="binding site" evidence="10">
    <location>
        <position position="1281"/>
    </location>
    <ligand>
        <name>alpha-D-mannose 1-phosphate</name>
        <dbReference type="ChEBI" id="CHEBI:58409"/>
    </ligand>
</feature>
<organism evidence="14 15">
    <name type="scientific">Bifiguratus adelaidae</name>
    <dbReference type="NCBI Taxonomy" id="1938954"/>
    <lineage>
        <taxon>Eukaryota</taxon>
        <taxon>Fungi</taxon>
        <taxon>Fungi incertae sedis</taxon>
        <taxon>Mucoromycota</taxon>
        <taxon>Mucoromycotina</taxon>
        <taxon>Endogonomycetes</taxon>
        <taxon>Endogonales</taxon>
        <taxon>Endogonales incertae sedis</taxon>
        <taxon>Bifiguratus</taxon>
    </lineage>
</organism>
<evidence type="ECO:0000256" key="2">
    <source>
        <dbReference type="ARBA" id="ARBA00004699"/>
    </source>
</evidence>
<dbReference type="EC" id="5.4.2.8" evidence="5"/>
<dbReference type="Gene3D" id="3.15.10.10">
    <property type="entry name" value="Bactericidal permeability-increasing protein, domain 1"/>
    <property type="match status" value="1"/>
</dbReference>
<dbReference type="Pfam" id="PF19343">
    <property type="entry name" value="HAM1_N"/>
    <property type="match status" value="2"/>
</dbReference>
<evidence type="ECO:0000313" key="14">
    <source>
        <dbReference type="EMBL" id="OZJ05378.1"/>
    </source>
</evidence>
<evidence type="ECO:0000256" key="3">
    <source>
        <dbReference type="ARBA" id="ARBA00009736"/>
    </source>
</evidence>
<dbReference type="Pfam" id="PF03332">
    <property type="entry name" value="PMM"/>
    <property type="match status" value="1"/>
</dbReference>
<evidence type="ECO:0000256" key="5">
    <source>
        <dbReference type="ARBA" id="ARBA00012730"/>
    </source>
</evidence>
<proteinExistence type="inferred from homology"/>
<comment type="subunit">
    <text evidence="4">Homodimer.</text>
</comment>
<evidence type="ECO:0000256" key="9">
    <source>
        <dbReference type="ARBA" id="ARBA00023235"/>
    </source>
</evidence>
<dbReference type="GO" id="GO:0004615">
    <property type="term" value="F:phosphomannomutase activity"/>
    <property type="evidence" value="ECO:0007669"/>
    <property type="project" value="UniProtKB-EC"/>
</dbReference>
<dbReference type="InterPro" id="IPR023214">
    <property type="entry name" value="HAD_sf"/>
</dbReference>
<dbReference type="GO" id="GO:0009298">
    <property type="term" value="P:GDP-mannose biosynthetic process"/>
    <property type="evidence" value="ECO:0007669"/>
    <property type="project" value="UniProtKB-UniPathway"/>
</dbReference>
<comment type="caution">
    <text evidence="14">The sequence shown here is derived from an EMBL/GenBank/DDBJ whole genome shotgun (WGS) entry which is preliminary data.</text>
</comment>
<dbReference type="NCBIfam" id="TIGR01484">
    <property type="entry name" value="HAD-SF-IIB"/>
    <property type="match status" value="1"/>
</dbReference>
<dbReference type="UniPathway" id="UPA00126">
    <property type="reaction ID" value="UER00424"/>
</dbReference>
<feature type="binding site" evidence="10">
    <location>
        <position position="1270"/>
    </location>
    <ligand>
        <name>alpha-D-mannose 1-phosphate</name>
        <dbReference type="ChEBI" id="CHEBI:58409"/>
    </ligand>
</feature>
<dbReference type="Gene3D" id="3.30.1240.20">
    <property type="match status" value="1"/>
</dbReference>
<evidence type="ECO:0000259" key="13">
    <source>
        <dbReference type="Pfam" id="PF19343"/>
    </source>
</evidence>
<evidence type="ECO:0000256" key="7">
    <source>
        <dbReference type="ARBA" id="ARBA00022723"/>
    </source>
</evidence>
<feature type="region of interest" description="Disordered" evidence="12">
    <location>
        <begin position="668"/>
        <end position="733"/>
    </location>
</feature>
<dbReference type="FunFam" id="3.30.1240.20:FF:000001">
    <property type="entry name" value="Phosphomannomutase"/>
    <property type="match status" value="1"/>
</dbReference>
<evidence type="ECO:0000256" key="4">
    <source>
        <dbReference type="ARBA" id="ARBA00011738"/>
    </source>
</evidence>
<dbReference type="InterPro" id="IPR043169">
    <property type="entry name" value="PMM_cap"/>
</dbReference>
<keyword evidence="15" id="KW-1185">Reference proteome</keyword>
<dbReference type="InterPro" id="IPR006379">
    <property type="entry name" value="HAD-SF_hydro_IIB"/>
</dbReference>
<evidence type="ECO:0000256" key="12">
    <source>
        <dbReference type="SAM" id="MobiDB-lite"/>
    </source>
</evidence>
<dbReference type="InterPro" id="IPR005002">
    <property type="entry name" value="PMM"/>
</dbReference>
<keyword evidence="7 11" id="KW-0479">Metal-binding</keyword>
<dbReference type="InterPro" id="IPR045967">
    <property type="entry name" value="HAM1-like_N"/>
</dbReference>
<comment type="similarity">
    <text evidence="3">Belongs to the eukaryotic PMM family.</text>
</comment>
<reference evidence="14 15" key="1">
    <citation type="journal article" date="2017" name="Mycologia">
        <title>Bifiguratus adelaidae, gen. et sp. nov., a new member of Mucoromycotina in endophytic and soil-dwelling habitats.</title>
        <authorList>
            <person name="Torres-Cruz T.J."/>
            <person name="Billingsley Tobias T.L."/>
            <person name="Almatruk M."/>
            <person name="Hesse C."/>
            <person name="Kuske C.R."/>
            <person name="Desiro A."/>
            <person name="Benucci G.M."/>
            <person name="Bonito G."/>
            <person name="Stajich J.E."/>
            <person name="Dunlap C."/>
            <person name="Arnold A.E."/>
            <person name="Porras-Alfaro A."/>
        </authorList>
    </citation>
    <scope>NUCLEOTIDE SEQUENCE [LARGE SCALE GENOMIC DNA]</scope>
    <source>
        <strain evidence="14 15">AZ0501</strain>
    </source>
</reference>
<evidence type="ECO:0000256" key="8">
    <source>
        <dbReference type="ARBA" id="ARBA00022842"/>
    </source>
</evidence>
<dbReference type="PANTHER" id="PTHR31138:SF1">
    <property type="entry name" value="PDZ DOMAIN-CONTAINING PROTEIN"/>
    <property type="match status" value="1"/>
</dbReference>
<keyword evidence="8 11" id="KW-0460">Magnesium</keyword>
<evidence type="ECO:0000256" key="11">
    <source>
        <dbReference type="PIRSR" id="PIRSR605002-3"/>
    </source>
</evidence>
<dbReference type="GO" id="GO:0046872">
    <property type="term" value="F:metal ion binding"/>
    <property type="evidence" value="ECO:0007669"/>
    <property type="project" value="UniProtKB-KW"/>
</dbReference>
<dbReference type="GO" id="GO:0005737">
    <property type="term" value="C:cytoplasm"/>
    <property type="evidence" value="ECO:0007669"/>
    <property type="project" value="UniProtKB-SubCell"/>
</dbReference>
<evidence type="ECO:0000256" key="6">
    <source>
        <dbReference type="ARBA" id="ARBA00022490"/>
    </source>
</evidence>
<comment type="subcellular location">
    <subcellularLocation>
        <location evidence="1">Cytoplasm</location>
    </subcellularLocation>
</comment>
<dbReference type="EMBL" id="MVBO01000016">
    <property type="protein sequence ID" value="OZJ05378.1"/>
    <property type="molecule type" value="Genomic_DNA"/>
</dbReference>
<evidence type="ECO:0000256" key="1">
    <source>
        <dbReference type="ARBA" id="ARBA00004496"/>
    </source>
</evidence>
<feature type="compositionally biased region" description="Polar residues" evidence="12">
    <location>
        <begin position="668"/>
        <end position="694"/>
    </location>
</feature>
<dbReference type="Gene3D" id="3.40.50.1000">
    <property type="entry name" value="HAD superfamily/HAD-like"/>
    <property type="match status" value="1"/>
</dbReference>
<accession>A0A261Y482</accession>
<dbReference type="SUPFAM" id="SSF56784">
    <property type="entry name" value="HAD-like"/>
    <property type="match status" value="1"/>
</dbReference>
<gene>
    <name evidence="14" type="ORF">BZG36_01994</name>
</gene>
<dbReference type="PANTHER" id="PTHR31138">
    <property type="entry name" value="CHROMOSOME 19, WHOLE GENOME SHOTGUN SEQUENCE"/>
    <property type="match status" value="1"/>
</dbReference>
<comment type="pathway">
    <text evidence="2">Nucleotide-sugar biosynthesis; GDP-alpha-D-mannose biosynthesis; alpha-D-mannose 1-phosphate from D-fructose 6-phosphate: step 2/2.</text>
</comment>
<feature type="binding site" evidence="10">
    <location>
        <position position="1288"/>
    </location>
    <ligand>
        <name>alpha-D-mannose 1-phosphate</name>
        <dbReference type="ChEBI" id="CHEBI:58409"/>
    </ligand>
</feature>
<dbReference type="CDD" id="cd02585">
    <property type="entry name" value="HAD_PMM"/>
    <property type="match status" value="1"/>
</dbReference>
<dbReference type="InterPro" id="IPR036412">
    <property type="entry name" value="HAD-like_sf"/>
</dbReference>
<keyword evidence="6" id="KW-0963">Cytoplasm</keyword>
<keyword evidence="9" id="KW-0413">Isomerase</keyword>
<feature type="domain" description="HAM1-like N-terminal" evidence="13">
    <location>
        <begin position="196"/>
        <end position="592"/>
    </location>
</feature>
<name>A0A261Y482_9FUNG</name>
<dbReference type="OrthoDB" id="19394at2759"/>
<feature type="binding site" evidence="10">
    <location>
        <position position="1328"/>
    </location>
    <ligand>
        <name>alpha-D-mannose 1-phosphate</name>
        <dbReference type="ChEBI" id="CHEBI:58409"/>
    </ligand>
</feature>